<evidence type="ECO:0000256" key="4">
    <source>
        <dbReference type="ARBA" id="ARBA00022777"/>
    </source>
</evidence>
<keyword evidence="4" id="KW-0418">Kinase</keyword>
<dbReference type="InterPro" id="IPR008271">
    <property type="entry name" value="Ser/Thr_kinase_AS"/>
</dbReference>
<dbReference type="FunFam" id="1.10.510.10:FF:000624">
    <property type="entry name" value="Mitogen-activated protein kinase"/>
    <property type="match status" value="1"/>
</dbReference>
<protein>
    <recommendedName>
        <fullName evidence="6">Protein kinase domain-containing protein</fullName>
    </recommendedName>
</protein>
<dbReference type="EMBL" id="LR722214">
    <property type="protein sequence ID" value="VVW89538.1"/>
    <property type="molecule type" value="Genomic_DNA"/>
</dbReference>
<dbReference type="PROSITE" id="PS00108">
    <property type="entry name" value="PROTEIN_KINASE_ST"/>
    <property type="match status" value="1"/>
</dbReference>
<proteinExistence type="predicted"/>
<dbReference type="PANTHER" id="PTHR24055">
    <property type="entry name" value="MITOGEN-ACTIVATED PROTEIN KINASE"/>
    <property type="match status" value="1"/>
</dbReference>
<keyword evidence="2" id="KW-0808">Transferase</keyword>
<evidence type="ECO:0000313" key="7">
    <source>
        <dbReference type="EMBL" id="VVW89538.1"/>
    </source>
</evidence>
<dbReference type="AlphaFoldDB" id="A0A5K1HQ99"/>
<organism evidence="7">
    <name type="scientific">Nymphaea colorata</name>
    <name type="common">pocket water lily</name>
    <dbReference type="NCBI Taxonomy" id="210225"/>
    <lineage>
        <taxon>Eukaryota</taxon>
        <taxon>Viridiplantae</taxon>
        <taxon>Streptophyta</taxon>
        <taxon>Embryophyta</taxon>
        <taxon>Tracheophyta</taxon>
        <taxon>Spermatophyta</taxon>
        <taxon>Magnoliopsida</taxon>
        <taxon>Nymphaeales</taxon>
        <taxon>Nymphaeaceae</taxon>
        <taxon>Nymphaea</taxon>
    </lineage>
</organism>
<gene>
    <name evidence="7" type="ORF">NYM_LOCUS30419</name>
</gene>
<dbReference type="Pfam" id="PF00069">
    <property type="entry name" value="Pkinase"/>
    <property type="match status" value="1"/>
</dbReference>
<reference evidence="7" key="1">
    <citation type="submission" date="2019-09" db="EMBL/GenBank/DDBJ databases">
        <authorList>
            <person name="Zhang L."/>
        </authorList>
    </citation>
    <scope>NUCLEOTIDE SEQUENCE</scope>
</reference>
<evidence type="ECO:0000256" key="3">
    <source>
        <dbReference type="ARBA" id="ARBA00022741"/>
    </source>
</evidence>
<dbReference type="InterPro" id="IPR011009">
    <property type="entry name" value="Kinase-like_dom_sf"/>
</dbReference>
<name>A0A5K1HQ99_9MAGN</name>
<dbReference type="GO" id="GO:0004674">
    <property type="term" value="F:protein serine/threonine kinase activity"/>
    <property type="evidence" value="ECO:0007669"/>
    <property type="project" value="UniProtKB-KW"/>
</dbReference>
<dbReference type="SUPFAM" id="SSF56112">
    <property type="entry name" value="Protein kinase-like (PK-like)"/>
    <property type="match status" value="1"/>
</dbReference>
<sequence>MDMNLYECLKNKKNPLTFQKIKFYMFQVLRAIEFMHRKGIFHRDIKPENILIKGNLVKLADLGSCKGKHSPSPYTDYISTRWYRAPECLMTDGYYNEKMDVWGFGCVLFELITKKPLFPGKDELDQIHRINNVLGTPKQEVLERFKSQATHMEINFTPKKGIGIEKFLPAGCTQDLKDILNKLLAYDPN</sequence>
<keyword evidence="5" id="KW-0067">ATP-binding</keyword>
<dbReference type="InterPro" id="IPR050117">
    <property type="entry name" value="MAPK"/>
</dbReference>
<dbReference type="InterPro" id="IPR000719">
    <property type="entry name" value="Prot_kinase_dom"/>
</dbReference>
<accession>A0A5K1HQ99</accession>
<evidence type="ECO:0000259" key="6">
    <source>
        <dbReference type="PROSITE" id="PS50011"/>
    </source>
</evidence>
<evidence type="ECO:0000256" key="2">
    <source>
        <dbReference type="ARBA" id="ARBA00022679"/>
    </source>
</evidence>
<keyword evidence="1" id="KW-0723">Serine/threonine-protein kinase</keyword>
<feature type="domain" description="Protein kinase" evidence="6">
    <location>
        <begin position="1"/>
        <end position="189"/>
    </location>
</feature>
<dbReference type="SMART" id="SM00220">
    <property type="entry name" value="S_TKc"/>
    <property type="match status" value="1"/>
</dbReference>
<evidence type="ECO:0000256" key="1">
    <source>
        <dbReference type="ARBA" id="ARBA00022527"/>
    </source>
</evidence>
<dbReference type="PROSITE" id="PS50011">
    <property type="entry name" value="PROTEIN_KINASE_DOM"/>
    <property type="match status" value="1"/>
</dbReference>
<keyword evidence="3" id="KW-0547">Nucleotide-binding</keyword>
<dbReference type="Gene3D" id="1.10.510.10">
    <property type="entry name" value="Transferase(Phosphotransferase) domain 1"/>
    <property type="match status" value="1"/>
</dbReference>
<evidence type="ECO:0000256" key="5">
    <source>
        <dbReference type="ARBA" id="ARBA00022840"/>
    </source>
</evidence>
<dbReference type="GO" id="GO:0005524">
    <property type="term" value="F:ATP binding"/>
    <property type="evidence" value="ECO:0007669"/>
    <property type="project" value="UniProtKB-KW"/>
</dbReference>